<proteinExistence type="inferred from homology"/>
<keyword evidence="2 3" id="KW-0808">Transferase</keyword>
<dbReference type="Gene3D" id="3.30.2140.20">
    <property type="match status" value="1"/>
</dbReference>
<dbReference type="EMBL" id="BN001380">
    <property type="protein sequence ID" value="CBL43286.1"/>
    <property type="molecule type" value="Genomic_DNA"/>
</dbReference>
<organism evidence="3">
    <name type="scientific">Chaetomium globosum</name>
    <name type="common">Soil fungus</name>
    <dbReference type="NCBI Taxonomy" id="38033"/>
    <lineage>
        <taxon>Eukaryota</taxon>
        <taxon>Fungi</taxon>
        <taxon>Dikarya</taxon>
        <taxon>Ascomycota</taxon>
        <taxon>Pezizomycotina</taxon>
        <taxon>Sordariomycetes</taxon>
        <taxon>Sordariomycetidae</taxon>
        <taxon>Sordariales</taxon>
        <taxon>Chaetomiaceae</taxon>
        <taxon>Chaetomium</taxon>
    </lineage>
</organism>
<dbReference type="PANTHER" id="PTHR11786">
    <property type="entry name" value="N-HYDROXYARYLAMINE O-ACETYLTRANSFERASE"/>
    <property type="match status" value="1"/>
</dbReference>
<reference evidence="3" key="1">
    <citation type="journal article" date="2010" name="FEBS Lett.">
        <title>Comparative genomic and phylogenetic investigation of the xenobiotic metabolizing arylamine N-acetyltransferase enzyme family.</title>
        <authorList>
            <person name="Glenn A.E."/>
            <person name="Karagianni E.P."/>
            <person name="Ulndreaj A."/>
            <person name="Boukouvala S."/>
        </authorList>
    </citation>
    <scope>NUCLEOTIDE SEQUENCE</scope>
</reference>
<name>D8FSP8_CHAGS</name>
<dbReference type="PRINTS" id="PR01543">
    <property type="entry name" value="ANATRNSFRASE"/>
</dbReference>
<accession>D8FSP8</accession>
<evidence type="ECO:0000313" key="3">
    <source>
        <dbReference type="EMBL" id="CBL43286.1"/>
    </source>
</evidence>
<evidence type="ECO:0000256" key="1">
    <source>
        <dbReference type="ARBA" id="ARBA00006547"/>
    </source>
</evidence>
<dbReference type="InterPro" id="IPR053710">
    <property type="entry name" value="Arylamine_NAT_domain_sf"/>
</dbReference>
<dbReference type="InterPro" id="IPR038765">
    <property type="entry name" value="Papain-like_cys_pep_sf"/>
</dbReference>
<dbReference type="InterPro" id="IPR001447">
    <property type="entry name" value="Arylamine_N-AcTrfase"/>
</dbReference>
<dbReference type="OMA" id="FTIINYY"/>
<protein>
    <submittedName>
        <fullName evidence="3">Arylamine N-acetyltransferase 1</fullName>
    </submittedName>
</protein>
<sequence>MSTYTDAQLTRYLSHIGYHGDDARHRAAQDPLGCLTALQHHHMARVPFESLSLHYSRHRLLSLDPQDLFAKVVDRGRGGYCMEVNTLFAVVLRSLGFTLYSVGGRVCGPDGKYKGWDHMVNIVTIAGQRYLVDVGFGSRGALHPVPMIDGHEFVGLAAARGRLDHRRLEEHADPNQRVWMYSVREGKDRPWRTQYHFVETEFLAADFEVMNLRTMTAPQSFFVQSVMCMWTLLDEKQESPVGLLILHRDYVKRQLGAVSEVVKRFQSEEERVKALEKYFGIVLNSEERGGIKGLASELSRSPGTMGHA</sequence>
<comment type="similarity">
    <text evidence="1 2">Belongs to the arylamine N-acetyltransferase family.</text>
</comment>
<dbReference type="GO" id="GO:0016407">
    <property type="term" value="F:acetyltransferase activity"/>
    <property type="evidence" value="ECO:0007669"/>
    <property type="project" value="InterPro"/>
</dbReference>
<dbReference type="PANTHER" id="PTHR11786:SF0">
    <property type="entry name" value="ARYLAMINE N-ACETYLTRANSFERASE 4-RELATED"/>
    <property type="match status" value="1"/>
</dbReference>
<gene>
    <name evidence="3" type="primary">nat1</name>
</gene>
<dbReference type="Pfam" id="PF00797">
    <property type="entry name" value="Acetyltransf_2"/>
    <property type="match status" value="1"/>
</dbReference>
<dbReference type="VEuPathDB" id="FungiDB:CHGG_09458"/>
<keyword evidence="2" id="KW-0012">Acyltransferase</keyword>
<evidence type="ECO:0000256" key="2">
    <source>
        <dbReference type="RuleBase" id="RU003452"/>
    </source>
</evidence>
<dbReference type="SUPFAM" id="SSF54001">
    <property type="entry name" value="Cysteine proteinases"/>
    <property type="match status" value="1"/>
</dbReference>
<dbReference type="AlphaFoldDB" id="D8FSP8"/>